<dbReference type="RefSeq" id="WP_377154720.1">
    <property type="nucleotide sequence ID" value="NZ_JBHSAF010000015.1"/>
</dbReference>
<protein>
    <submittedName>
        <fullName evidence="7">Flippase</fullName>
    </submittedName>
</protein>
<evidence type="ECO:0000313" key="7">
    <source>
        <dbReference type="EMBL" id="MFC3915070.1"/>
    </source>
</evidence>
<feature type="transmembrane region" description="Helical" evidence="6">
    <location>
        <begin position="357"/>
        <end position="376"/>
    </location>
</feature>
<evidence type="ECO:0000256" key="6">
    <source>
        <dbReference type="SAM" id="Phobius"/>
    </source>
</evidence>
<dbReference type="InterPro" id="IPR050833">
    <property type="entry name" value="Poly_Biosynth_Transport"/>
</dbReference>
<sequence length="412" mass="45307">MEIDRSIKNFGYLISVQVINYLFPLLSFGITAHALGVDGLGKLALCQAIILYFQQFTDFGFNLTATRNVALNKCDEQAINITYTTTIVSKVLFSLLSVIVIAAGCFLFDQALHEITVLLSILMLGVVASVFYPVWLFQGLEKMQFVLYSNLVSKITILGMLAFFVQQPEDLNIAAAAQSLSWVCVAAYATWQVKKHRYAKFVSVSKILVLTTIKESFYIYLSVISTSFYSTFNVIFIGTIFNQQLVAYYSVADKIKGIFQSLISAVCQALYPKFCERNVDGTAGSNTRAHIFLFFLLGLIGTTSIQISAPYVIEMVAGKEMLPAVDILRIISLVLPIVSVASYLATLRIAASGKTKLFFKIYSGGAIIHLIYVYPIAKLSGYAGVAACVVVTELVITAMLFYASSKLVKDNG</sequence>
<feature type="transmembrane region" description="Helical" evidence="6">
    <location>
        <begin position="325"/>
        <end position="345"/>
    </location>
</feature>
<comment type="subcellular location">
    <subcellularLocation>
        <location evidence="1">Cell membrane</location>
        <topology evidence="1">Multi-pass membrane protein</topology>
    </subcellularLocation>
</comment>
<feature type="transmembrane region" description="Helical" evidence="6">
    <location>
        <begin position="172"/>
        <end position="191"/>
    </location>
</feature>
<keyword evidence="2" id="KW-1003">Cell membrane</keyword>
<proteinExistence type="predicted"/>
<organism evidence="7 8">
    <name type="scientific">Pseudaeromonas sharmana</name>
    <dbReference type="NCBI Taxonomy" id="328412"/>
    <lineage>
        <taxon>Bacteria</taxon>
        <taxon>Pseudomonadati</taxon>
        <taxon>Pseudomonadota</taxon>
        <taxon>Gammaproteobacteria</taxon>
        <taxon>Aeromonadales</taxon>
        <taxon>Aeromonadaceae</taxon>
        <taxon>Pseudaeromonas</taxon>
    </lineage>
</organism>
<dbReference type="PANTHER" id="PTHR30250:SF11">
    <property type="entry name" value="O-ANTIGEN TRANSPORTER-RELATED"/>
    <property type="match status" value="1"/>
</dbReference>
<dbReference type="Proteomes" id="UP001595692">
    <property type="component" value="Unassembled WGS sequence"/>
</dbReference>
<evidence type="ECO:0000256" key="3">
    <source>
        <dbReference type="ARBA" id="ARBA00022692"/>
    </source>
</evidence>
<dbReference type="EMBL" id="JBHSAF010000015">
    <property type="protein sequence ID" value="MFC3915070.1"/>
    <property type="molecule type" value="Genomic_DNA"/>
</dbReference>
<keyword evidence="4 6" id="KW-1133">Transmembrane helix</keyword>
<evidence type="ECO:0000256" key="1">
    <source>
        <dbReference type="ARBA" id="ARBA00004651"/>
    </source>
</evidence>
<evidence type="ECO:0000256" key="5">
    <source>
        <dbReference type="ARBA" id="ARBA00023136"/>
    </source>
</evidence>
<dbReference type="CDD" id="cd13128">
    <property type="entry name" value="MATE_Wzx_like"/>
    <property type="match status" value="1"/>
</dbReference>
<feature type="transmembrane region" description="Helical" evidence="6">
    <location>
        <begin position="382"/>
        <end position="403"/>
    </location>
</feature>
<gene>
    <name evidence="7" type="ORF">ACFOSS_16630</name>
</gene>
<keyword evidence="3 6" id="KW-0812">Transmembrane</keyword>
<dbReference type="PANTHER" id="PTHR30250">
    <property type="entry name" value="PST FAMILY PREDICTED COLANIC ACID TRANSPORTER"/>
    <property type="match status" value="1"/>
</dbReference>
<keyword evidence="8" id="KW-1185">Reference proteome</keyword>
<accession>A0ABV8CS78</accession>
<reference evidence="8" key="1">
    <citation type="journal article" date="2019" name="Int. J. Syst. Evol. Microbiol.">
        <title>The Global Catalogue of Microorganisms (GCM) 10K type strain sequencing project: providing services to taxonomists for standard genome sequencing and annotation.</title>
        <authorList>
            <consortium name="The Broad Institute Genomics Platform"/>
            <consortium name="The Broad Institute Genome Sequencing Center for Infectious Disease"/>
            <person name="Wu L."/>
            <person name="Ma J."/>
        </authorList>
    </citation>
    <scope>NUCLEOTIDE SEQUENCE [LARGE SCALE GENOMIC DNA]</scope>
    <source>
        <strain evidence="8">CCUG 54939</strain>
    </source>
</reference>
<evidence type="ECO:0000256" key="4">
    <source>
        <dbReference type="ARBA" id="ARBA00022989"/>
    </source>
</evidence>
<comment type="caution">
    <text evidence="7">The sequence shown here is derived from an EMBL/GenBank/DDBJ whole genome shotgun (WGS) entry which is preliminary data.</text>
</comment>
<feature type="transmembrane region" description="Helical" evidence="6">
    <location>
        <begin position="291"/>
        <end position="313"/>
    </location>
</feature>
<feature type="transmembrane region" description="Helical" evidence="6">
    <location>
        <begin position="217"/>
        <end position="241"/>
    </location>
</feature>
<evidence type="ECO:0000313" key="8">
    <source>
        <dbReference type="Proteomes" id="UP001595692"/>
    </source>
</evidence>
<feature type="transmembrane region" description="Helical" evidence="6">
    <location>
        <begin position="147"/>
        <end position="165"/>
    </location>
</feature>
<evidence type="ECO:0000256" key="2">
    <source>
        <dbReference type="ARBA" id="ARBA00022475"/>
    </source>
</evidence>
<feature type="transmembrane region" description="Helical" evidence="6">
    <location>
        <begin position="115"/>
        <end position="135"/>
    </location>
</feature>
<name>A0ABV8CS78_9GAMM</name>
<dbReference type="InterPro" id="IPR002797">
    <property type="entry name" value="Polysacc_synth"/>
</dbReference>
<feature type="transmembrane region" description="Helical" evidence="6">
    <location>
        <begin position="12"/>
        <end position="35"/>
    </location>
</feature>
<keyword evidence="5 6" id="KW-0472">Membrane</keyword>
<feature type="transmembrane region" description="Helical" evidence="6">
    <location>
        <begin position="87"/>
        <end position="108"/>
    </location>
</feature>
<dbReference type="Pfam" id="PF01943">
    <property type="entry name" value="Polysacc_synt"/>
    <property type="match status" value="1"/>
</dbReference>